<dbReference type="EMBL" id="CAJNJA010032616">
    <property type="protein sequence ID" value="CAE7668978.1"/>
    <property type="molecule type" value="Genomic_DNA"/>
</dbReference>
<dbReference type="Proteomes" id="UP000601435">
    <property type="component" value="Unassembled WGS sequence"/>
</dbReference>
<name>A0A812W7M2_9DINO</name>
<dbReference type="SUPFAM" id="SSF53335">
    <property type="entry name" value="S-adenosyl-L-methionine-dependent methyltransferases"/>
    <property type="match status" value="1"/>
</dbReference>
<evidence type="ECO:0000259" key="1">
    <source>
        <dbReference type="Pfam" id="PF05050"/>
    </source>
</evidence>
<feature type="domain" description="Methyltransferase FkbM" evidence="1">
    <location>
        <begin position="23"/>
        <end position="177"/>
    </location>
</feature>
<dbReference type="AlphaFoldDB" id="A0A812W7M2"/>
<proteinExistence type="predicted"/>
<dbReference type="NCBIfam" id="TIGR01444">
    <property type="entry name" value="fkbM_fam"/>
    <property type="match status" value="1"/>
</dbReference>
<dbReference type="Gene3D" id="3.40.50.150">
    <property type="entry name" value="Vaccinia Virus protein VP39"/>
    <property type="match status" value="1"/>
</dbReference>
<evidence type="ECO:0000313" key="3">
    <source>
        <dbReference type="Proteomes" id="UP000601435"/>
    </source>
</evidence>
<organism evidence="2 3">
    <name type="scientific">Symbiodinium necroappetens</name>
    <dbReference type="NCBI Taxonomy" id="1628268"/>
    <lineage>
        <taxon>Eukaryota</taxon>
        <taxon>Sar</taxon>
        <taxon>Alveolata</taxon>
        <taxon>Dinophyceae</taxon>
        <taxon>Suessiales</taxon>
        <taxon>Symbiodiniaceae</taxon>
        <taxon>Symbiodinium</taxon>
    </lineage>
</organism>
<gene>
    <name evidence="2" type="primary">slc35b2</name>
    <name evidence="2" type="ORF">SNEC2469_LOCUS19137</name>
</gene>
<comment type="caution">
    <text evidence="2">The sequence shown here is derived from an EMBL/GenBank/DDBJ whole genome shotgun (WGS) entry which is preliminary data.</text>
</comment>
<accession>A0A812W7M2</accession>
<keyword evidence="3" id="KW-1185">Reference proteome</keyword>
<dbReference type="InterPro" id="IPR006342">
    <property type="entry name" value="FkbM_mtfrase"/>
</dbReference>
<sequence length="208" mass="23142">MSWYAKQDRCGDGPGHNALVLLAGANKGQSTSNVLSACPRARMHIFEIVPKLFEQQQKRFKDSPWVTVHRRGWSDKVQTFHITAPAEGVELAGLYEAAGRWRNAPQLEETVETVTLAGLLLELGIRSQVNYVLIDVEGKEPNVIRGMGLETNRQMFPLFQYELGGTWSDSRHDTGQWGQYGIAMYLKALGYALYLMGGDGGQDAKLGR</sequence>
<dbReference type="Pfam" id="PF05050">
    <property type="entry name" value="Methyltransf_21"/>
    <property type="match status" value="1"/>
</dbReference>
<protein>
    <submittedName>
        <fullName evidence="2">Slc35b2 protein</fullName>
    </submittedName>
</protein>
<reference evidence="2" key="1">
    <citation type="submission" date="2021-02" db="EMBL/GenBank/DDBJ databases">
        <authorList>
            <person name="Dougan E. K."/>
            <person name="Rhodes N."/>
            <person name="Thang M."/>
            <person name="Chan C."/>
        </authorList>
    </citation>
    <scope>NUCLEOTIDE SEQUENCE</scope>
</reference>
<dbReference type="InterPro" id="IPR029063">
    <property type="entry name" value="SAM-dependent_MTases_sf"/>
</dbReference>
<evidence type="ECO:0000313" key="2">
    <source>
        <dbReference type="EMBL" id="CAE7668978.1"/>
    </source>
</evidence>
<dbReference type="OrthoDB" id="5835829at2759"/>